<dbReference type="Gene3D" id="6.10.250.660">
    <property type="match status" value="1"/>
</dbReference>
<dbReference type="AlphaFoldDB" id="A0A4Y8WVZ7"/>
<feature type="region of interest" description="Disordered" evidence="9">
    <location>
        <begin position="55"/>
        <end position="77"/>
    </location>
</feature>
<evidence type="ECO:0000256" key="3">
    <source>
        <dbReference type="ARBA" id="ARBA00018787"/>
    </source>
</evidence>
<dbReference type="GO" id="GO:0051301">
    <property type="term" value="P:cell division"/>
    <property type="evidence" value="ECO:0007669"/>
    <property type="project" value="UniProtKB-KW"/>
</dbReference>
<sequence>MALTWEDVVNKEFQLTKFREGYDREEVEDFLDEVVEELKRLTEVNARLSAELEDCRAGAPAVDQAEPAQAAPAAAPTSAAAAPTSAAAGGDPATSAAGVLAMAQRLHDEYVAEGEQRRDQIIAEAESTAATVVREAEETRSRTLAELETRRTGLEHDVQRLRAFETDYRARLTSYIEGQLREITAQERVEPAQGTV</sequence>
<organism evidence="10 11">
    <name type="scientific">Micrococcus flavus</name>
    <dbReference type="NCBI Taxonomy" id="384602"/>
    <lineage>
        <taxon>Bacteria</taxon>
        <taxon>Bacillati</taxon>
        <taxon>Actinomycetota</taxon>
        <taxon>Actinomycetes</taxon>
        <taxon>Micrococcales</taxon>
        <taxon>Micrococcaceae</taxon>
        <taxon>Micrococcus</taxon>
    </lineage>
</organism>
<keyword evidence="5" id="KW-0132">Cell division</keyword>
<dbReference type="Pfam" id="PF05103">
    <property type="entry name" value="DivIVA"/>
    <property type="match status" value="1"/>
</dbReference>
<evidence type="ECO:0000256" key="7">
    <source>
        <dbReference type="ARBA" id="ARBA00023306"/>
    </source>
</evidence>
<keyword evidence="7" id="KW-0131">Cell cycle</keyword>
<dbReference type="Proteomes" id="UP000560081">
    <property type="component" value="Unassembled WGS sequence"/>
</dbReference>
<evidence type="ECO:0000256" key="1">
    <source>
        <dbReference type="ARBA" id="ARBA00004496"/>
    </source>
</evidence>
<proteinExistence type="inferred from homology"/>
<keyword evidence="11" id="KW-1185">Reference proteome</keyword>
<evidence type="ECO:0000256" key="4">
    <source>
        <dbReference type="ARBA" id="ARBA00022490"/>
    </source>
</evidence>
<dbReference type="InterPro" id="IPR019933">
    <property type="entry name" value="DivIVA_domain"/>
</dbReference>
<dbReference type="PANTHER" id="PTHR35794:SF2">
    <property type="entry name" value="CELL DIVISION PROTEIN DIVIVA"/>
    <property type="match status" value="1"/>
</dbReference>
<feature type="compositionally biased region" description="Low complexity" evidence="9">
    <location>
        <begin position="59"/>
        <end position="77"/>
    </location>
</feature>
<evidence type="ECO:0000256" key="6">
    <source>
        <dbReference type="ARBA" id="ARBA00023054"/>
    </source>
</evidence>
<evidence type="ECO:0000256" key="5">
    <source>
        <dbReference type="ARBA" id="ARBA00022618"/>
    </source>
</evidence>
<dbReference type="InterPro" id="IPR007793">
    <property type="entry name" value="DivIVA_fam"/>
</dbReference>
<evidence type="ECO:0000256" key="2">
    <source>
        <dbReference type="ARBA" id="ARBA00009008"/>
    </source>
</evidence>
<dbReference type="NCBIfam" id="TIGR03544">
    <property type="entry name" value="DivI1A_domain"/>
    <property type="match status" value="1"/>
</dbReference>
<reference evidence="10 11" key="1">
    <citation type="submission" date="2020-08" db="EMBL/GenBank/DDBJ databases">
        <title>Sequencing the genomes of 1000 actinobacteria strains.</title>
        <authorList>
            <person name="Klenk H.-P."/>
        </authorList>
    </citation>
    <scope>NUCLEOTIDE SEQUENCE [LARGE SCALE GENOMIC DNA]</scope>
    <source>
        <strain evidence="10 11">DSM 19079</strain>
    </source>
</reference>
<keyword evidence="4" id="KW-0963">Cytoplasm</keyword>
<comment type="caution">
    <text evidence="10">The sequence shown here is derived from an EMBL/GenBank/DDBJ whole genome shotgun (WGS) entry which is preliminary data.</text>
</comment>
<evidence type="ECO:0000256" key="8">
    <source>
        <dbReference type="ARBA" id="ARBA00031737"/>
    </source>
</evidence>
<dbReference type="GO" id="GO:0005737">
    <property type="term" value="C:cytoplasm"/>
    <property type="evidence" value="ECO:0007669"/>
    <property type="project" value="UniProtKB-SubCell"/>
</dbReference>
<evidence type="ECO:0000313" key="11">
    <source>
        <dbReference type="Proteomes" id="UP000560081"/>
    </source>
</evidence>
<dbReference type="OrthoDB" id="9815492at2"/>
<dbReference type="EMBL" id="JACHMC010000001">
    <property type="protein sequence ID" value="MBB4882487.1"/>
    <property type="molecule type" value="Genomic_DNA"/>
</dbReference>
<dbReference type="PANTHER" id="PTHR35794">
    <property type="entry name" value="CELL DIVISION PROTEIN DIVIVA"/>
    <property type="match status" value="1"/>
</dbReference>
<evidence type="ECO:0000256" key="9">
    <source>
        <dbReference type="SAM" id="MobiDB-lite"/>
    </source>
</evidence>
<accession>A0A4Y8WVZ7</accession>
<protein>
    <recommendedName>
        <fullName evidence="3">Cell wall synthesis protein Wag31</fullName>
    </recommendedName>
    <alternativeName>
        <fullName evidence="8">Antigen 84</fullName>
    </alternativeName>
</protein>
<name>A0A4Y8WVZ7_9MICC</name>
<dbReference type="RefSeq" id="WP_135030798.1">
    <property type="nucleotide sequence ID" value="NZ_BMLA01000001.1"/>
</dbReference>
<keyword evidence="6" id="KW-0175">Coiled coil</keyword>
<comment type="similarity">
    <text evidence="2">Belongs to the DivIVA family.</text>
</comment>
<evidence type="ECO:0000313" key="10">
    <source>
        <dbReference type="EMBL" id="MBB4882487.1"/>
    </source>
</evidence>
<gene>
    <name evidence="10" type="ORF">BJ976_000838</name>
</gene>
<comment type="subcellular location">
    <subcellularLocation>
        <location evidence="1">Cytoplasm</location>
    </subcellularLocation>
</comment>